<dbReference type="GO" id="GO:0005576">
    <property type="term" value="C:extracellular region"/>
    <property type="evidence" value="ECO:0007669"/>
    <property type="project" value="InterPro"/>
</dbReference>
<sequence>MDALERARQTRRAITLYAKELPDEQAAGMPSLFEAWDGNDVTYKMGDRVQYNDLLYKCLTDHTSQESWTPDAAVALWVRIDDPAVEWPQWQQPTGATDAYDKGDKVSHNGKHWISDVDANTWEPGVSGWTQADEYKEKF</sequence>
<protein>
    <submittedName>
        <fullName evidence="3">Alpha-amylase</fullName>
    </submittedName>
</protein>
<dbReference type="EMBL" id="JACRSO010000003">
    <property type="protein sequence ID" value="MBC8529549.1"/>
    <property type="molecule type" value="Genomic_DNA"/>
</dbReference>
<proteinExistence type="predicted"/>
<dbReference type="AlphaFoldDB" id="A0A926HMH5"/>
<dbReference type="Proteomes" id="UP000654279">
    <property type="component" value="Unassembled WGS sequence"/>
</dbReference>
<evidence type="ECO:0000313" key="3">
    <source>
        <dbReference type="EMBL" id="MBC8529549.1"/>
    </source>
</evidence>
<dbReference type="Pfam" id="PF02839">
    <property type="entry name" value="CBM_5_12"/>
    <property type="match status" value="1"/>
</dbReference>
<dbReference type="CDD" id="cd12214">
    <property type="entry name" value="ChiA1_BD"/>
    <property type="match status" value="1"/>
</dbReference>
<evidence type="ECO:0000259" key="2">
    <source>
        <dbReference type="Pfam" id="PF02839"/>
    </source>
</evidence>
<comment type="caution">
    <text evidence="3">The sequence shown here is derived from an EMBL/GenBank/DDBJ whole genome shotgun (WGS) entry which is preliminary data.</text>
</comment>
<gene>
    <name evidence="3" type="ORF">H8699_08940</name>
</gene>
<dbReference type="GO" id="GO:0004553">
    <property type="term" value="F:hydrolase activity, hydrolyzing O-glycosyl compounds"/>
    <property type="evidence" value="ECO:0007669"/>
    <property type="project" value="InterPro"/>
</dbReference>
<dbReference type="SUPFAM" id="SSF51055">
    <property type="entry name" value="Carbohydrate binding domain"/>
    <property type="match status" value="1"/>
</dbReference>
<dbReference type="GO" id="GO:0030246">
    <property type="term" value="F:carbohydrate binding"/>
    <property type="evidence" value="ECO:0007669"/>
    <property type="project" value="InterPro"/>
</dbReference>
<dbReference type="InterPro" id="IPR003610">
    <property type="entry name" value="CBM5/12"/>
</dbReference>
<organism evidence="3 4">
    <name type="scientific">Luoshenia tenuis</name>
    <dbReference type="NCBI Taxonomy" id="2763654"/>
    <lineage>
        <taxon>Bacteria</taxon>
        <taxon>Bacillati</taxon>
        <taxon>Bacillota</taxon>
        <taxon>Clostridia</taxon>
        <taxon>Christensenellales</taxon>
        <taxon>Christensenellaceae</taxon>
        <taxon>Luoshenia</taxon>
    </lineage>
</organism>
<dbReference type="Gene3D" id="2.10.10.90">
    <property type="match status" value="1"/>
</dbReference>
<keyword evidence="1" id="KW-0378">Hydrolase</keyword>
<evidence type="ECO:0000313" key="4">
    <source>
        <dbReference type="Proteomes" id="UP000654279"/>
    </source>
</evidence>
<feature type="domain" description="Chitin-binding type-3" evidence="2">
    <location>
        <begin position="36"/>
        <end position="77"/>
    </location>
</feature>
<keyword evidence="4" id="KW-1185">Reference proteome</keyword>
<dbReference type="GO" id="GO:0005975">
    <property type="term" value="P:carbohydrate metabolic process"/>
    <property type="evidence" value="ECO:0007669"/>
    <property type="project" value="InterPro"/>
</dbReference>
<dbReference type="RefSeq" id="WP_249285378.1">
    <property type="nucleotide sequence ID" value="NZ_JACRSO010000003.1"/>
</dbReference>
<evidence type="ECO:0000256" key="1">
    <source>
        <dbReference type="ARBA" id="ARBA00022801"/>
    </source>
</evidence>
<reference evidence="3" key="1">
    <citation type="submission" date="2020-08" db="EMBL/GenBank/DDBJ databases">
        <title>Genome public.</title>
        <authorList>
            <person name="Liu C."/>
            <person name="Sun Q."/>
        </authorList>
    </citation>
    <scope>NUCLEOTIDE SEQUENCE</scope>
    <source>
        <strain evidence="3">NSJ-44</strain>
    </source>
</reference>
<dbReference type="InterPro" id="IPR036573">
    <property type="entry name" value="CBM_sf_5/12"/>
</dbReference>
<name>A0A926HMH5_9FIRM</name>
<accession>A0A926HMH5</accession>